<sequence length="113" mass="12713">MNQGYELLDKYLSEVEAFGLSGAVLVGQGSQIEFKKAYGFSNIKENILSQTDTIYDMGSITKPFTAVAIMKLIQENKLSFGDRVADILSDVQNWSKEKTRHHNSPFTHSHSRN</sequence>
<dbReference type="PANTHER" id="PTHR46825:SF9">
    <property type="entry name" value="BETA-LACTAMASE-RELATED DOMAIN-CONTAINING PROTEIN"/>
    <property type="match status" value="1"/>
</dbReference>
<dbReference type="InterPro" id="IPR050491">
    <property type="entry name" value="AmpC-like"/>
</dbReference>
<dbReference type="PANTHER" id="PTHR46825">
    <property type="entry name" value="D-ALANYL-D-ALANINE-CARBOXYPEPTIDASE/ENDOPEPTIDASE AMPH"/>
    <property type="match status" value="1"/>
</dbReference>
<accession>A0A4Q0VY31</accession>
<dbReference type="InterPro" id="IPR001466">
    <property type="entry name" value="Beta-lactam-related"/>
</dbReference>
<proteinExistence type="predicted"/>
<name>A0A4Q0VY31_9BACI</name>
<keyword evidence="3" id="KW-1185">Reference proteome</keyword>
<gene>
    <name evidence="2" type="ORF">DS745_03120</name>
</gene>
<evidence type="ECO:0000313" key="2">
    <source>
        <dbReference type="EMBL" id="RXJ04390.1"/>
    </source>
</evidence>
<dbReference type="SUPFAM" id="SSF56601">
    <property type="entry name" value="beta-lactamase/transpeptidase-like"/>
    <property type="match status" value="1"/>
</dbReference>
<feature type="domain" description="Beta-lactamase-related" evidence="1">
    <location>
        <begin position="21"/>
        <end position="89"/>
    </location>
</feature>
<dbReference type="RefSeq" id="WP_129076735.1">
    <property type="nucleotide sequence ID" value="NZ_QOUX01000001.1"/>
</dbReference>
<dbReference type="AlphaFoldDB" id="A0A4Q0VY31"/>
<reference evidence="2 3" key="1">
    <citation type="journal article" date="2019" name="Int. J. Syst. Evol. Microbiol.">
        <title>Anaerobacillus alkaliphilus sp. nov., a novel alkaliphilic and moderately halophilic bacterium.</title>
        <authorList>
            <person name="Borsodi A.K."/>
            <person name="Aszalos J.M."/>
            <person name="Bihari P."/>
            <person name="Nagy I."/>
            <person name="Schumann P."/>
            <person name="Sproer C."/>
            <person name="Kovacs A.L."/>
            <person name="Boka K."/>
            <person name="Dobosy P."/>
            <person name="Ovari M."/>
            <person name="Szili-Kovacs T."/>
            <person name="Toth E."/>
        </authorList>
    </citation>
    <scope>NUCLEOTIDE SEQUENCE [LARGE SCALE GENOMIC DNA]</scope>
    <source>
        <strain evidence="2 3">B16-10</strain>
    </source>
</reference>
<dbReference type="Pfam" id="PF00144">
    <property type="entry name" value="Beta-lactamase"/>
    <property type="match status" value="1"/>
</dbReference>
<evidence type="ECO:0000313" key="3">
    <source>
        <dbReference type="Proteomes" id="UP000290649"/>
    </source>
</evidence>
<dbReference type="Gene3D" id="3.40.710.10">
    <property type="entry name" value="DD-peptidase/beta-lactamase superfamily"/>
    <property type="match status" value="1"/>
</dbReference>
<dbReference type="OrthoDB" id="9803467at2"/>
<dbReference type="GO" id="GO:0016787">
    <property type="term" value="F:hydrolase activity"/>
    <property type="evidence" value="ECO:0007669"/>
    <property type="project" value="UniProtKB-KW"/>
</dbReference>
<dbReference type="EMBL" id="QOUX01000001">
    <property type="protein sequence ID" value="RXJ04390.1"/>
    <property type="molecule type" value="Genomic_DNA"/>
</dbReference>
<keyword evidence="2" id="KW-0378">Hydrolase</keyword>
<comment type="caution">
    <text evidence="2">The sequence shown here is derived from an EMBL/GenBank/DDBJ whole genome shotgun (WGS) entry which is preliminary data.</text>
</comment>
<dbReference type="InterPro" id="IPR012338">
    <property type="entry name" value="Beta-lactam/transpept-like"/>
</dbReference>
<organism evidence="2 3">
    <name type="scientific">Anaerobacillus alkaliphilus</name>
    <dbReference type="NCBI Taxonomy" id="1548597"/>
    <lineage>
        <taxon>Bacteria</taxon>
        <taxon>Bacillati</taxon>
        <taxon>Bacillota</taxon>
        <taxon>Bacilli</taxon>
        <taxon>Bacillales</taxon>
        <taxon>Bacillaceae</taxon>
        <taxon>Anaerobacillus</taxon>
    </lineage>
</organism>
<evidence type="ECO:0000259" key="1">
    <source>
        <dbReference type="Pfam" id="PF00144"/>
    </source>
</evidence>
<dbReference type="Proteomes" id="UP000290649">
    <property type="component" value="Unassembled WGS sequence"/>
</dbReference>
<protein>
    <submittedName>
        <fullName evidence="2">Class A beta-lactamase-related serine hydrolase</fullName>
    </submittedName>
</protein>